<dbReference type="EMBL" id="ML994903">
    <property type="protein sequence ID" value="KAF2174459.1"/>
    <property type="molecule type" value="Genomic_DNA"/>
</dbReference>
<organism evidence="2 3">
    <name type="scientific">Zopfia rhizophila CBS 207.26</name>
    <dbReference type="NCBI Taxonomy" id="1314779"/>
    <lineage>
        <taxon>Eukaryota</taxon>
        <taxon>Fungi</taxon>
        <taxon>Dikarya</taxon>
        <taxon>Ascomycota</taxon>
        <taxon>Pezizomycotina</taxon>
        <taxon>Dothideomycetes</taxon>
        <taxon>Dothideomycetes incertae sedis</taxon>
        <taxon>Zopfiaceae</taxon>
        <taxon>Zopfia</taxon>
    </lineage>
</organism>
<name>A0A6A6D4Y4_9PEZI</name>
<proteinExistence type="predicted"/>
<protein>
    <submittedName>
        <fullName evidence="2">Glycoside hydrolase family 28 protein</fullName>
    </submittedName>
</protein>
<gene>
    <name evidence="2" type="ORF">K469DRAFT_688360</name>
    <name evidence="1" type="ORF">K469DRAFT_688955</name>
</gene>
<evidence type="ECO:0000313" key="2">
    <source>
        <dbReference type="EMBL" id="KAF2174494.1"/>
    </source>
</evidence>
<sequence>MTICHSKWRRISHPSVARIRADPGMMASMKVVSLYLYQGRLQGTPVTCLSLKSVNQYTLTAALSLLTFPFLVSSWAQSLRTVCTPASAGSASTDDAPAIRADITQCSNGGQIKASDYLNYWNGKRYMIQLNGVNETVLLAIANLTVMARPPTMDLRLTAALQDRCL</sequence>
<keyword evidence="3" id="KW-1185">Reference proteome</keyword>
<evidence type="ECO:0000313" key="3">
    <source>
        <dbReference type="Proteomes" id="UP000800200"/>
    </source>
</evidence>
<accession>A0A6A6D4Y4</accession>
<dbReference type="Proteomes" id="UP000800200">
    <property type="component" value="Unassembled WGS sequence"/>
</dbReference>
<reference evidence="2" key="1">
    <citation type="journal article" date="2020" name="Stud. Mycol.">
        <title>101 Dothideomycetes genomes: a test case for predicting lifestyles and emergence of pathogens.</title>
        <authorList>
            <person name="Haridas S."/>
            <person name="Albert R."/>
            <person name="Binder M."/>
            <person name="Bloem J."/>
            <person name="Labutti K."/>
            <person name="Salamov A."/>
            <person name="Andreopoulos B."/>
            <person name="Baker S."/>
            <person name="Barry K."/>
            <person name="Bills G."/>
            <person name="Bluhm B."/>
            <person name="Cannon C."/>
            <person name="Castanera R."/>
            <person name="Culley D."/>
            <person name="Daum C."/>
            <person name="Ezra D."/>
            <person name="Gonzalez J."/>
            <person name="Henrissat B."/>
            <person name="Kuo A."/>
            <person name="Liang C."/>
            <person name="Lipzen A."/>
            <person name="Lutzoni F."/>
            <person name="Magnuson J."/>
            <person name="Mondo S."/>
            <person name="Nolan M."/>
            <person name="Ohm R."/>
            <person name="Pangilinan J."/>
            <person name="Park H.-J."/>
            <person name="Ramirez L."/>
            <person name="Alfaro M."/>
            <person name="Sun H."/>
            <person name="Tritt A."/>
            <person name="Yoshinaga Y."/>
            <person name="Zwiers L.-H."/>
            <person name="Turgeon B."/>
            <person name="Goodwin S."/>
            <person name="Spatafora J."/>
            <person name="Crous P."/>
            <person name="Grigoriev I."/>
        </authorList>
    </citation>
    <scope>NUCLEOTIDE SEQUENCE</scope>
    <source>
        <strain evidence="2">CBS 207.26</strain>
    </source>
</reference>
<dbReference type="GO" id="GO:0016787">
    <property type="term" value="F:hydrolase activity"/>
    <property type="evidence" value="ECO:0007669"/>
    <property type="project" value="UniProtKB-KW"/>
</dbReference>
<dbReference type="EMBL" id="ML994873">
    <property type="protein sequence ID" value="KAF2174494.1"/>
    <property type="molecule type" value="Genomic_DNA"/>
</dbReference>
<dbReference type="AlphaFoldDB" id="A0A6A6D4Y4"/>
<dbReference type="OrthoDB" id="187139at2759"/>
<evidence type="ECO:0000313" key="1">
    <source>
        <dbReference type="EMBL" id="KAF2174459.1"/>
    </source>
</evidence>
<keyword evidence="2" id="KW-0378">Hydrolase</keyword>